<evidence type="ECO:0000313" key="11">
    <source>
        <dbReference type="Proteomes" id="UP001172159"/>
    </source>
</evidence>
<name>A0AA40BEM0_9PEZI</name>
<feature type="region of interest" description="Disordered" evidence="8">
    <location>
        <begin position="293"/>
        <end position="315"/>
    </location>
</feature>
<evidence type="ECO:0000256" key="5">
    <source>
        <dbReference type="ARBA" id="ARBA00023128"/>
    </source>
</evidence>
<sequence>MMSAAPGRGAAALLRGSQRVCLQCTRSATPLRTTTTTPFPTLLSRRTFAAEAAAASPIPEQQQPTQQPPLPKPSPGPSPYHIKSAVILTRPPLLTRLPTPFESSFYLYQKRLNERLVAPFRKDYYFKQDTAHDLEWRIKIKERHGVPAKDIGRYNPRGRMAWNDEVLVGSTASSPETLTENLLKDAEVRVSEDGELIAPEEIVPVEKPMPRRTEADEKNDKTRLDRKLDETLYLVVKNGKTKEWGFPMGQVTTEEALHHTAARALQEAAGVNMNTWIVGRVPVAHRVVEPEWVVESESEPEPAPESEPESESKSKKFVRRGDKIFYLKGRIMAGQADLSGNTQGLTEFRWLTQKEMEKVLPREVWESVKGMVELR</sequence>
<feature type="region of interest" description="Disordered" evidence="8">
    <location>
        <begin position="50"/>
        <end position="81"/>
    </location>
</feature>
<dbReference type="AlphaFoldDB" id="A0AA40BEM0"/>
<evidence type="ECO:0000256" key="7">
    <source>
        <dbReference type="ARBA" id="ARBA00035190"/>
    </source>
</evidence>
<evidence type="ECO:0000256" key="1">
    <source>
        <dbReference type="ARBA" id="ARBA00004173"/>
    </source>
</evidence>
<comment type="similarity">
    <text evidence="2">Belongs to the mitochondrion-specific ribosomal protein mL46 family.</text>
</comment>
<feature type="compositionally biased region" description="Pro residues" evidence="8">
    <location>
        <begin position="66"/>
        <end position="78"/>
    </location>
</feature>
<feature type="compositionally biased region" description="Low complexity" evidence="8">
    <location>
        <begin position="50"/>
        <end position="65"/>
    </location>
</feature>
<dbReference type="InterPro" id="IPR021757">
    <property type="entry name" value="Ribosomal_mL46_N"/>
</dbReference>
<dbReference type="PANTHER" id="PTHR13124:SF12">
    <property type="entry name" value="LARGE RIBOSOMAL SUBUNIT PROTEIN ML46"/>
    <property type="match status" value="1"/>
</dbReference>
<dbReference type="Proteomes" id="UP001172159">
    <property type="component" value="Unassembled WGS sequence"/>
</dbReference>
<reference evidence="10" key="1">
    <citation type="submission" date="2023-06" db="EMBL/GenBank/DDBJ databases">
        <title>Genome-scale phylogeny and comparative genomics of the fungal order Sordariales.</title>
        <authorList>
            <consortium name="Lawrence Berkeley National Laboratory"/>
            <person name="Hensen N."/>
            <person name="Bonometti L."/>
            <person name="Westerberg I."/>
            <person name="Brannstrom I.O."/>
            <person name="Guillou S."/>
            <person name="Cros-Aarteil S."/>
            <person name="Calhoun S."/>
            <person name="Haridas S."/>
            <person name="Kuo A."/>
            <person name="Mondo S."/>
            <person name="Pangilinan J."/>
            <person name="Riley R."/>
            <person name="Labutti K."/>
            <person name="Andreopoulos B."/>
            <person name="Lipzen A."/>
            <person name="Chen C."/>
            <person name="Yanf M."/>
            <person name="Daum C."/>
            <person name="Ng V."/>
            <person name="Clum A."/>
            <person name="Steindorff A."/>
            <person name="Ohm R."/>
            <person name="Martin F."/>
            <person name="Silar P."/>
            <person name="Natvig D."/>
            <person name="Lalanne C."/>
            <person name="Gautier V."/>
            <person name="Ament-Velasquez S.L."/>
            <person name="Kruys A."/>
            <person name="Hutchinson M.I."/>
            <person name="Powell A.J."/>
            <person name="Barry K."/>
            <person name="Miller A.N."/>
            <person name="Grigoriev I.V."/>
            <person name="Debuchy R."/>
            <person name="Gladieux P."/>
            <person name="Thoren M.H."/>
            <person name="Johannesson H."/>
        </authorList>
    </citation>
    <scope>NUCLEOTIDE SEQUENCE</scope>
    <source>
        <strain evidence="10">CBS 540.89</strain>
    </source>
</reference>
<comment type="caution">
    <text evidence="10">The sequence shown here is derived from an EMBL/GenBank/DDBJ whole genome shotgun (WGS) entry which is preliminary data.</text>
</comment>
<evidence type="ECO:0000313" key="10">
    <source>
        <dbReference type="EMBL" id="KAK0732857.1"/>
    </source>
</evidence>
<evidence type="ECO:0000259" key="9">
    <source>
        <dbReference type="Pfam" id="PF11788"/>
    </source>
</evidence>
<keyword evidence="3" id="KW-0809">Transit peptide</keyword>
<keyword evidence="11" id="KW-1185">Reference proteome</keyword>
<evidence type="ECO:0000256" key="3">
    <source>
        <dbReference type="ARBA" id="ARBA00022946"/>
    </source>
</evidence>
<evidence type="ECO:0000256" key="8">
    <source>
        <dbReference type="SAM" id="MobiDB-lite"/>
    </source>
</evidence>
<comment type="subcellular location">
    <subcellularLocation>
        <location evidence="1">Mitochondrion</location>
    </subcellularLocation>
</comment>
<evidence type="ECO:0000256" key="2">
    <source>
        <dbReference type="ARBA" id="ARBA00009070"/>
    </source>
</evidence>
<feature type="domain" description="Large ribosomal subunit protein mL46 N-terminal" evidence="9">
    <location>
        <begin position="80"/>
        <end position="216"/>
    </location>
</feature>
<protein>
    <recommendedName>
        <fullName evidence="7">Large ribosomal subunit protein mL46</fullName>
    </recommendedName>
</protein>
<keyword evidence="4 10" id="KW-0689">Ribosomal protein</keyword>
<feature type="compositionally biased region" description="Acidic residues" evidence="8">
    <location>
        <begin position="293"/>
        <end position="309"/>
    </location>
</feature>
<keyword evidence="5" id="KW-0496">Mitochondrion</keyword>
<dbReference type="PANTHER" id="PTHR13124">
    <property type="entry name" value="39S RIBOSOMAL PROTEIN L46, MITOCHONDRIAL PRECURSOR-RELATED"/>
    <property type="match status" value="1"/>
</dbReference>
<dbReference type="GO" id="GO:0005762">
    <property type="term" value="C:mitochondrial large ribosomal subunit"/>
    <property type="evidence" value="ECO:0007669"/>
    <property type="project" value="TreeGrafter"/>
</dbReference>
<proteinExistence type="inferred from homology"/>
<dbReference type="CDD" id="cd04661">
    <property type="entry name" value="NUDIX_MRP_L46"/>
    <property type="match status" value="1"/>
</dbReference>
<dbReference type="InterPro" id="IPR040008">
    <property type="entry name" value="Ribosomal_mL46"/>
</dbReference>
<keyword evidence="6" id="KW-0687">Ribonucleoprotein</keyword>
<gene>
    <name evidence="10" type="ORF">B0T21DRAFT_452389</name>
</gene>
<dbReference type="EMBL" id="JAUKTV010000008">
    <property type="protein sequence ID" value="KAK0732857.1"/>
    <property type="molecule type" value="Genomic_DNA"/>
</dbReference>
<dbReference type="Gene3D" id="3.90.79.10">
    <property type="entry name" value="Nucleoside Triphosphate Pyrophosphohydrolase"/>
    <property type="match status" value="1"/>
</dbReference>
<evidence type="ECO:0000256" key="6">
    <source>
        <dbReference type="ARBA" id="ARBA00023274"/>
    </source>
</evidence>
<accession>A0AA40BEM0</accession>
<evidence type="ECO:0000256" key="4">
    <source>
        <dbReference type="ARBA" id="ARBA00022980"/>
    </source>
</evidence>
<dbReference type="GO" id="GO:0003735">
    <property type="term" value="F:structural constituent of ribosome"/>
    <property type="evidence" value="ECO:0007669"/>
    <property type="project" value="InterPro"/>
</dbReference>
<dbReference type="Pfam" id="PF11788">
    <property type="entry name" value="MRP-L46"/>
    <property type="match status" value="1"/>
</dbReference>
<dbReference type="InterPro" id="IPR033650">
    <property type="entry name" value="Ribosomal_mL46_NUDIX"/>
</dbReference>
<organism evidence="10 11">
    <name type="scientific">Apiosordaria backusii</name>
    <dbReference type="NCBI Taxonomy" id="314023"/>
    <lineage>
        <taxon>Eukaryota</taxon>
        <taxon>Fungi</taxon>
        <taxon>Dikarya</taxon>
        <taxon>Ascomycota</taxon>
        <taxon>Pezizomycotina</taxon>
        <taxon>Sordariomycetes</taxon>
        <taxon>Sordariomycetidae</taxon>
        <taxon>Sordariales</taxon>
        <taxon>Lasiosphaeriaceae</taxon>
        <taxon>Apiosordaria</taxon>
    </lineage>
</organism>